<organism evidence="5 6">
    <name type="scientific">Centaurea solstitialis</name>
    <name type="common">yellow star-thistle</name>
    <dbReference type="NCBI Taxonomy" id="347529"/>
    <lineage>
        <taxon>Eukaryota</taxon>
        <taxon>Viridiplantae</taxon>
        <taxon>Streptophyta</taxon>
        <taxon>Embryophyta</taxon>
        <taxon>Tracheophyta</taxon>
        <taxon>Spermatophyta</taxon>
        <taxon>Magnoliopsida</taxon>
        <taxon>eudicotyledons</taxon>
        <taxon>Gunneridae</taxon>
        <taxon>Pentapetalae</taxon>
        <taxon>asterids</taxon>
        <taxon>campanulids</taxon>
        <taxon>Asterales</taxon>
        <taxon>Asteraceae</taxon>
        <taxon>Carduoideae</taxon>
        <taxon>Cardueae</taxon>
        <taxon>Centaureinae</taxon>
        <taxon>Centaurea</taxon>
    </lineage>
</organism>
<dbReference type="GO" id="GO:0016787">
    <property type="term" value="F:hydrolase activity"/>
    <property type="evidence" value="ECO:0007669"/>
    <property type="project" value="UniProtKB-KW"/>
</dbReference>
<dbReference type="InterPro" id="IPR039537">
    <property type="entry name" value="Retrotran_Ty1/copia-like"/>
</dbReference>
<dbReference type="InterPro" id="IPR012337">
    <property type="entry name" value="RNaseH-like_sf"/>
</dbReference>
<dbReference type="PANTHER" id="PTHR42648:SF26">
    <property type="entry name" value="INTEGRASE CATALYTIC DOMAIN-CONTAINING PROTEIN"/>
    <property type="match status" value="1"/>
</dbReference>
<evidence type="ECO:0000256" key="1">
    <source>
        <dbReference type="ARBA" id="ARBA00022723"/>
    </source>
</evidence>
<dbReference type="InterPro" id="IPR025724">
    <property type="entry name" value="GAG-pre-integrase_dom"/>
</dbReference>
<keyword evidence="6" id="KW-1185">Reference proteome</keyword>
<feature type="compositionally biased region" description="Polar residues" evidence="3">
    <location>
        <begin position="557"/>
        <end position="569"/>
    </location>
</feature>
<dbReference type="InterPro" id="IPR001584">
    <property type="entry name" value="Integrase_cat-core"/>
</dbReference>
<dbReference type="AlphaFoldDB" id="A0AA38SX59"/>
<dbReference type="InterPro" id="IPR036397">
    <property type="entry name" value="RNaseH_sf"/>
</dbReference>
<dbReference type="PANTHER" id="PTHR42648">
    <property type="entry name" value="TRANSPOSASE, PUTATIVE-RELATED"/>
    <property type="match status" value="1"/>
</dbReference>
<feature type="compositionally biased region" description="Low complexity" evidence="3">
    <location>
        <begin position="537"/>
        <end position="556"/>
    </location>
</feature>
<evidence type="ECO:0000256" key="2">
    <source>
        <dbReference type="ARBA" id="ARBA00022801"/>
    </source>
</evidence>
<feature type="domain" description="Integrase catalytic" evidence="4">
    <location>
        <begin position="376"/>
        <end position="445"/>
    </location>
</feature>
<sequence length="725" mass="81081">MTNDDNLGGNSGGHSSQNRNHRNNNRNTTNREAETLVAVAGEEGIEVVNRHIILQFLCNTDNLLHHIGLLYLLGLNGSLGLFLHALTQIQVGPGINHHTSNNNNRAHVASVSPPPSSYAPTDIQAAMHTLSVAPPDDQWYMDTGATSHMTVEKCIVAQPLSTSHLKKCLACPKLIKNLVSIRKFTIDNDVSIEFDPLGFTVKDLQTGMHLMRCNSKGDLYPITSTPFIGTSPPTSFAALSPELWHNRLGHPGAHVLSSLRQNNFIICNKFRDDFFCHSCPLGKQVRLPFYDSLSYTYLPFDIVHSDVWTSPTLSSGGHRYYVLFLDDFTDFLGIFQLPINIKCTQYFSLFELIFPHTLKKKLNVSSVITERTSFRFSCPHTSPQNGKAERKIRTINNIIRTLLAHASLPTSFWHHALQMATYLLNILPNKKLAFQTPTKILYQKDPSYSHLRVFGCLCYPLLPSTSRNKLQAHSTPCVFLGYPSHHRGYKCYDLSSRKILVSRHVIFDENTFPFSQRLIPLIHAHSQPVVPTPSQPPLSSQAQPTQSTPTSPIQAPNTSTFPPSTNQPNVPRLSSPIQSSSLEQTSSSPQMTTRSQHEIFKPRKILNLHTSAKNSISPLPTNPINALNDYNWKMAMKDEYDALIANKTWDLVPRPSNANIIRSLWIFRHKTKSDGSFERHKARLVGDGVGQQNGIDCGETFSPVVKPATIRTVLSIALSKSWCLH</sequence>
<accession>A0AA38SX59</accession>
<dbReference type="Proteomes" id="UP001172457">
    <property type="component" value="Chromosome 6"/>
</dbReference>
<dbReference type="Gene3D" id="3.30.420.10">
    <property type="entry name" value="Ribonuclease H-like superfamily/Ribonuclease H"/>
    <property type="match status" value="1"/>
</dbReference>
<dbReference type="GO" id="GO:0003676">
    <property type="term" value="F:nucleic acid binding"/>
    <property type="evidence" value="ECO:0007669"/>
    <property type="project" value="InterPro"/>
</dbReference>
<comment type="caution">
    <text evidence="5">The sequence shown here is derived from an EMBL/GenBank/DDBJ whole genome shotgun (WGS) entry which is preliminary data.</text>
</comment>
<dbReference type="PROSITE" id="PS50994">
    <property type="entry name" value="INTEGRASE"/>
    <property type="match status" value="1"/>
</dbReference>
<keyword evidence="1" id="KW-0479">Metal-binding</keyword>
<evidence type="ECO:0000313" key="5">
    <source>
        <dbReference type="EMBL" id="KAJ9543556.1"/>
    </source>
</evidence>
<feature type="region of interest" description="Disordered" evidence="3">
    <location>
        <begin position="1"/>
        <end position="31"/>
    </location>
</feature>
<keyword evidence="2" id="KW-0378">Hydrolase</keyword>
<feature type="region of interest" description="Disordered" evidence="3">
    <location>
        <begin position="528"/>
        <end position="599"/>
    </location>
</feature>
<dbReference type="GO" id="GO:0046872">
    <property type="term" value="F:metal ion binding"/>
    <property type="evidence" value="ECO:0007669"/>
    <property type="project" value="UniProtKB-KW"/>
</dbReference>
<dbReference type="InterPro" id="IPR057670">
    <property type="entry name" value="SH3_retrovirus"/>
</dbReference>
<evidence type="ECO:0000256" key="3">
    <source>
        <dbReference type="SAM" id="MobiDB-lite"/>
    </source>
</evidence>
<dbReference type="EMBL" id="JARYMX010000006">
    <property type="protein sequence ID" value="KAJ9543556.1"/>
    <property type="molecule type" value="Genomic_DNA"/>
</dbReference>
<protein>
    <recommendedName>
        <fullName evidence="4">Integrase catalytic domain-containing protein</fullName>
    </recommendedName>
</protein>
<dbReference type="Pfam" id="PF07727">
    <property type="entry name" value="RVT_2"/>
    <property type="match status" value="1"/>
</dbReference>
<name>A0AA38SX59_9ASTR</name>
<proteinExistence type="predicted"/>
<dbReference type="SUPFAM" id="SSF53098">
    <property type="entry name" value="Ribonuclease H-like"/>
    <property type="match status" value="1"/>
</dbReference>
<evidence type="ECO:0000313" key="6">
    <source>
        <dbReference type="Proteomes" id="UP001172457"/>
    </source>
</evidence>
<dbReference type="GO" id="GO:0015074">
    <property type="term" value="P:DNA integration"/>
    <property type="evidence" value="ECO:0007669"/>
    <property type="project" value="InterPro"/>
</dbReference>
<gene>
    <name evidence="5" type="ORF">OSB04_023263</name>
</gene>
<reference evidence="5" key="1">
    <citation type="submission" date="2023-03" db="EMBL/GenBank/DDBJ databases">
        <title>Chromosome-scale reference genome and RAD-based genetic map of yellow starthistle (Centaurea solstitialis) reveal putative structural variation and QTLs associated with invader traits.</title>
        <authorList>
            <person name="Reatini B."/>
            <person name="Cang F.A."/>
            <person name="Jiang Q."/>
            <person name="Mckibben M.T.W."/>
            <person name="Barker M.S."/>
            <person name="Rieseberg L.H."/>
            <person name="Dlugosch K.M."/>
        </authorList>
    </citation>
    <scope>NUCLEOTIDE SEQUENCE</scope>
    <source>
        <strain evidence="5">CAN-66</strain>
        <tissue evidence="5">Leaf</tissue>
    </source>
</reference>
<dbReference type="Pfam" id="PF13976">
    <property type="entry name" value="gag_pre-integrs"/>
    <property type="match status" value="1"/>
</dbReference>
<dbReference type="InterPro" id="IPR013103">
    <property type="entry name" value="RVT_2"/>
</dbReference>
<feature type="compositionally biased region" description="Low complexity" evidence="3">
    <location>
        <begin position="573"/>
        <end position="590"/>
    </location>
</feature>
<dbReference type="Pfam" id="PF25597">
    <property type="entry name" value="SH3_retrovirus"/>
    <property type="match status" value="1"/>
</dbReference>
<feature type="region of interest" description="Disordered" evidence="3">
    <location>
        <begin position="97"/>
        <end position="117"/>
    </location>
</feature>
<evidence type="ECO:0000259" key="4">
    <source>
        <dbReference type="PROSITE" id="PS50994"/>
    </source>
</evidence>